<dbReference type="AlphaFoldDB" id="A0A5J5J4A8"/>
<dbReference type="OrthoDB" id="4954985at2"/>
<dbReference type="InterPro" id="IPR058061">
    <property type="entry name" value="SCO4848-like"/>
</dbReference>
<evidence type="ECO:0000313" key="2">
    <source>
        <dbReference type="EMBL" id="KAA9110289.1"/>
    </source>
</evidence>
<dbReference type="EMBL" id="VYSA01000001">
    <property type="protein sequence ID" value="KAA9110289.1"/>
    <property type="molecule type" value="Genomic_DNA"/>
</dbReference>
<comment type="caution">
    <text evidence="2">The sequence shown here is derived from an EMBL/GenBank/DDBJ whole genome shotgun (WGS) entry which is preliminary data.</text>
</comment>
<dbReference type="NCBIfam" id="NF046117">
    <property type="entry name" value="SCO4848_fam"/>
    <property type="match status" value="1"/>
</dbReference>
<organism evidence="2 3">
    <name type="scientific">Microbacterium rhizomatis</name>
    <dbReference type="NCBI Taxonomy" id="1631477"/>
    <lineage>
        <taxon>Bacteria</taxon>
        <taxon>Bacillati</taxon>
        <taxon>Actinomycetota</taxon>
        <taxon>Actinomycetes</taxon>
        <taxon>Micrococcales</taxon>
        <taxon>Microbacteriaceae</taxon>
        <taxon>Microbacterium</taxon>
    </lineage>
</organism>
<dbReference type="Pfam" id="PF26606">
    <property type="entry name" value="SCO4848"/>
    <property type="match status" value="1"/>
</dbReference>
<gene>
    <name evidence="2" type="ORF">F6B43_00885</name>
</gene>
<sequence length="71" mass="7596">MTIAIALLLFANAVFNVVAWPQFLRRVANDPRSRDAAGRATPFLRVHMILVAIALVLAAASLAGGIWILVA</sequence>
<proteinExistence type="predicted"/>
<reference evidence="3" key="1">
    <citation type="submission" date="2019-09" db="EMBL/GenBank/DDBJ databases">
        <title>Mumia zhuanghuii sp. nov. isolated from the intestinal contents of plateau pika (Ochotona curzoniae) in the Qinghai-Tibet plateau of China.</title>
        <authorList>
            <person name="Tian Z."/>
        </authorList>
    </citation>
    <scope>NUCLEOTIDE SEQUENCE [LARGE SCALE GENOMIC DNA]</scope>
    <source>
        <strain evidence="3">JCM 30598</strain>
    </source>
</reference>
<keyword evidence="1" id="KW-0472">Membrane</keyword>
<evidence type="ECO:0000313" key="3">
    <source>
        <dbReference type="Proteomes" id="UP000325827"/>
    </source>
</evidence>
<keyword evidence="1" id="KW-1133">Transmembrane helix</keyword>
<name>A0A5J5J4A8_9MICO</name>
<evidence type="ECO:0000256" key="1">
    <source>
        <dbReference type="SAM" id="Phobius"/>
    </source>
</evidence>
<dbReference type="Proteomes" id="UP000325827">
    <property type="component" value="Unassembled WGS sequence"/>
</dbReference>
<keyword evidence="3" id="KW-1185">Reference proteome</keyword>
<feature type="transmembrane region" description="Helical" evidence="1">
    <location>
        <begin position="43"/>
        <end position="70"/>
    </location>
</feature>
<keyword evidence="1" id="KW-0812">Transmembrane</keyword>
<evidence type="ECO:0008006" key="4">
    <source>
        <dbReference type="Google" id="ProtNLM"/>
    </source>
</evidence>
<accession>A0A5J5J4A8</accession>
<dbReference type="RefSeq" id="WP_150447092.1">
    <property type="nucleotide sequence ID" value="NZ_VYSA01000001.1"/>
</dbReference>
<protein>
    <recommendedName>
        <fullName evidence="4">Integral membrane protein</fullName>
    </recommendedName>
</protein>